<keyword evidence="11" id="KW-1185">Reference proteome</keyword>
<dbReference type="GO" id="GO:0006891">
    <property type="term" value="P:intra-Golgi vesicle-mediated transport"/>
    <property type="evidence" value="ECO:0007669"/>
    <property type="project" value="TreeGrafter"/>
</dbReference>
<keyword evidence="5" id="KW-0653">Protein transport</keyword>
<organism evidence="10 11">
    <name type="scientific">Dictyostelium firmibasis</name>
    <dbReference type="NCBI Taxonomy" id="79012"/>
    <lineage>
        <taxon>Eukaryota</taxon>
        <taxon>Amoebozoa</taxon>
        <taxon>Evosea</taxon>
        <taxon>Eumycetozoa</taxon>
        <taxon>Dictyostelia</taxon>
        <taxon>Dictyosteliales</taxon>
        <taxon>Dictyosteliaceae</taxon>
        <taxon>Dictyostelium</taxon>
    </lineage>
</organism>
<evidence type="ECO:0000256" key="1">
    <source>
        <dbReference type="ARBA" id="ARBA00004395"/>
    </source>
</evidence>
<gene>
    <name evidence="10" type="ORF">RB653_009814</name>
</gene>
<dbReference type="GO" id="GO:0015031">
    <property type="term" value="P:protein transport"/>
    <property type="evidence" value="ECO:0007669"/>
    <property type="project" value="UniProtKB-KW"/>
</dbReference>
<dbReference type="InterPro" id="IPR007255">
    <property type="entry name" value="COG8"/>
</dbReference>
<keyword evidence="7" id="KW-0472">Membrane</keyword>
<feature type="compositionally biased region" description="Low complexity" evidence="9">
    <location>
        <begin position="576"/>
        <end position="597"/>
    </location>
</feature>
<comment type="caution">
    <text evidence="10">The sequence shown here is derived from an EMBL/GenBank/DDBJ whole genome shotgun (WGS) entry which is preliminary data.</text>
</comment>
<accession>A0AAN7YLH7</accession>
<feature type="region of interest" description="Disordered" evidence="9">
    <location>
        <begin position="550"/>
        <end position="614"/>
    </location>
</feature>
<comment type="similarity">
    <text evidence="2">Belongs to the COG8 family.</text>
</comment>
<evidence type="ECO:0000256" key="8">
    <source>
        <dbReference type="ARBA" id="ARBA00031347"/>
    </source>
</evidence>
<keyword evidence="6" id="KW-0333">Golgi apparatus</keyword>
<dbReference type="PANTHER" id="PTHR21311:SF0">
    <property type="entry name" value="CONSERVED OLIGOMERIC GOLGI COMPLEX SUBUNIT 8"/>
    <property type="match status" value="1"/>
</dbReference>
<keyword evidence="4" id="KW-0813">Transport</keyword>
<dbReference type="Pfam" id="PF04124">
    <property type="entry name" value="Dor1"/>
    <property type="match status" value="1"/>
</dbReference>
<evidence type="ECO:0000256" key="2">
    <source>
        <dbReference type="ARBA" id="ARBA00006419"/>
    </source>
</evidence>
<evidence type="ECO:0000313" key="10">
    <source>
        <dbReference type="EMBL" id="KAK5574561.1"/>
    </source>
</evidence>
<dbReference type="Proteomes" id="UP001344447">
    <property type="component" value="Unassembled WGS sequence"/>
</dbReference>
<dbReference type="InterPro" id="IPR016159">
    <property type="entry name" value="Cullin_repeat-like_dom_sf"/>
</dbReference>
<proteinExistence type="inferred from homology"/>
<dbReference type="GO" id="GO:0017119">
    <property type="term" value="C:Golgi transport complex"/>
    <property type="evidence" value="ECO:0007669"/>
    <property type="project" value="InterPro"/>
</dbReference>
<dbReference type="EMBL" id="JAVFKY010000006">
    <property type="protein sequence ID" value="KAK5574561.1"/>
    <property type="molecule type" value="Genomic_DNA"/>
</dbReference>
<sequence>MSNKNFYENNYMNNNNDNKNGGTNSLSGSSGGINSLSFEKLLREPSQITELKSKTIKEMQKLALDHYQLFIENYKTLNYTVSKIQNVSNQIENGLLSNLPTISSSCESFSSKSHSLTERRSSIKNLLDNFATLLDILEIPQLMDTCIKNNSFDEALQLESFAKKIYKQYSNNTVIIEIIKEIKICTRSLISTLQQQLRQDITLTNCIKTIGYLRRLSIYKENELKIIFLHSRDQWLINSLKFDITDSNHVTYLTKLTDSCRTNIFDIVTQYNAIFSNESNDEEQLDDLILYNWIQQKIKIYINVVDSTLNHIKSGSSISYVLENSMYFSMSISRVGIDFRNLLEPIFEKHILNNFLSQITTANHHFLETLKTYKFPLQKSTTSSSSSSSSTSSSQYVSPPLSILQHQPLAVLVNLILKSFNELKDCFPVSLRSIVILKLKELIISIVGGVSSFYNQQLSNTISTLINTTTTSAQPTITSFDKVFHSFCKCLAEDFIPFIVKCFDIISSQQQQQQQQQQTNDNNNNNNSNSIGIDVDSLVLSLKKIYSTEPQTIPSNHNSNLPPIPDLILKGNKNLSTKTSASPSTTTPTPTTISQPSGEQPQSLPSLAKTPDENDIIEIATTNNTKVEEEDTKEVKESLGEIIQPYSNIIKKQDDEKEIEINVLKEKTDVPSDTINENTTF</sequence>
<comment type="subcellular location">
    <subcellularLocation>
        <location evidence="1">Golgi apparatus membrane</location>
        <topology evidence="1">Peripheral membrane protein</topology>
    </subcellularLocation>
</comment>
<dbReference type="AlphaFoldDB" id="A0AAN7YLH7"/>
<dbReference type="GO" id="GO:0000139">
    <property type="term" value="C:Golgi membrane"/>
    <property type="evidence" value="ECO:0007669"/>
    <property type="project" value="UniProtKB-SubCell"/>
</dbReference>
<reference evidence="10 11" key="1">
    <citation type="submission" date="2023-11" db="EMBL/GenBank/DDBJ databases">
        <title>Dfirmibasis_genome.</title>
        <authorList>
            <person name="Edelbroek B."/>
            <person name="Kjellin J."/>
            <person name="Jerlstrom-Hultqvist J."/>
            <person name="Soderbom F."/>
        </authorList>
    </citation>
    <scope>NUCLEOTIDE SEQUENCE [LARGE SCALE GENOMIC DNA]</scope>
    <source>
        <strain evidence="10 11">TNS-C-14</strain>
    </source>
</reference>
<evidence type="ECO:0000256" key="5">
    <source>
        <dbReference type="ARBA" id="ARBA00022927"/>
    </source>
</evidence>
<feature type="compositionally biased region" description="Polar residues" evidence="9">
    <location>
        <begin position="550"/>
        <end position="561"/>
    </location>
</feature>
<protein>
    <recommendedName>
        <fullName evidence="3">Conserved oligomeric Golgi complex subunit 8</fullName>
    </recommendedName>
    <alternativeName>
        <fullName evidence="8">Component of oligomeric Golgi complex 8</fullName>
    </alternativeName>
</protein>
<evidence type="ECO:0000256" key="9">
    <source>
        <dbReference type="SAM" id="MobiDB-lite"/>
    </source>
</evidence>
<evidence type="ECO:0000256" key="3">
    <source>
        <dbReference type="ARBA" id="ARBA00020983"/>
    </source>
</evidence>
<evidence type="ECO:0000313" key="11">
    <source>
        <dbReference type="Proteomes" id="UP001344447"/>
    </source>
</evidence>
<dbReference type="SUPFAM" id="SSF74788">
    <property type="entry name" value="Cullin repeat-like"/>
    <property type="match status" value="1"/>
</dbReference>
<feature type="region of interest" description="Disordered" evidence="9">
    <location>
        <begin position="1"/>
        <end position="28"/>
    </location>
</feature>
<dbReference type="PANTHER" id="PTHR21311">
    <property type="entry name" value="CONSERVED OLIGOMERIC GOLGI COMPLEX COMPONENT 8"/>
    <property type="match status" value="1"/>
</dbReference>
<evidence type="ECO:0000256" key="4">
    <source>
        <dbReference type="ARBA" id="ARBA00022448"/>
    </source>
</evidence>
<evidence type="ECO:0000256" key="7">
    <source>
        <dbReference type="ARBA" id="ARBA00023136"/>
    </source>
</evidence>
<name>A0AAN7YLH7_9MYCE</name>
<evidence type="ECO:0000256" key="6">
    <source>
        <dbReference type="ARBA" id="ARBA00023034"/>
    </source>
</evidence>